<evidence type="ECO:0000313" key="1">
    <source>
        <dbReference type="EMBL" id="CDW19846.1"/>
    </source>
</evidence>
<sequence length="89" mass="10241">STYTSIYGHITESTPVKGNVLDLVFPHLQFNYYPVNIHANFSTKKGKKSYKFSSKRKVDYKCANYKVIHANLINVYWISLCSVPSNFTN</sequence>
<feature type="non-terminal residue" evidence="1">
    <location>
        <position position="89"/>
    </location>
</feature>
<dbReference type="EMBL" id="HACA01007295">
    <property type="protein sequence ID" value="CDW24656.1"/>
    <property type="molecule type" value="Transcribed_RNA"/>
</dbReference>
<dbReference type="EMBL" id="HACA01002485">
    <property type="protein sequence ID" value="CDW19846.1"/>
    <property type="molecule type" value="Transcribed_RNA"/>
</dbReference>
<protein>
    <submittedName>
        <fullName evidence="1">Uncharacterized protein</fullName>
    </submittedName>
</protein>
<name>A0A0K2T356_LEPSM</name>
<feature type="non-terminal residue" evidence="1">
    <location>
        <position position="1"/>
    </location>
</feature>
<proteinExistence type="predicted"/>
<dbReference type="AlphaFoldDB" id="A0A0K2T356"/>
<organism evidence="1">
    <name type="scientific">Lepeophtheirus salmonis</name>
    <name type="common">Salmon louse</name>
    <name type="synonym">Caligus salmonis</name>
    <dbReference type="NCBI Taxonomy" id="72036"/>
    <lineage>
        <taxon>Eukaryota</taxon>
        <taxon>Metazoa</taxon>
        <taxon>Ecdysozoa</taxon>
        <taxon>Arthropoda</taxon>
        <taxon>Crustacea</taxon>
        <taxon>Multicrustacea</taxon>
        <taxon>Hexanauplia</taxon>
        <taxon>Copepoda</taxon>
        <taxon>Siphonostomatoida</taxon>
        <taxon>Caligidae</taxon>
        <taxon>Lepeophtheirus</taxon>
    </lineage>
</organism>
<reference evidence="1" key="1">
    <citation type="submission" date="2014-05" db="EMBL/GenBank/DDBJ databases">
        <authorList>
            <person name="Chronopoulou M."/>
        </authorList>
    </citation>
    <scope>NUCLEOTIDE SEQUENCE</scope>
    <source>
        <tissue evidence="1">Whole organism</tissue>
    </source>
</reference>
<accession>A0A0K2T356</accession>